<protein>
    <submittedName>
        <fullName evidence="5">p-loop containing nucleoside triphosphate hydrolase protein</fullName>
    </submittedName>
</protein>
<evidence type="ECO:0000256" key="3">
    <source>
        <dbReference type="SAM" id="MobiDB-lite"/>
    </source>
</evidence>
<accession>A0A139ASV1</accession>
<dbReference type="SMART" id="SM00382">
    <property type="entry name" value="AAA"/>
    <property type="match status" value="1"/>
</dbReference>
<keyword evidence="1" id="KW-0547">Nucleotide-binding</keyword>
<dbReference type="Gene3D" id="3.40.50.300">
    <property type="entry name" value="P-loop containing nucleotide triphosphate hydrolases"/>
    <property type="match status" value="1"/>
</dbReference>
<evidence type="ECO:0000259" key="4">
    <source>
        <dbReference type="PROSITE" id="PS50893"/>
    </source>
</evidence>
<dbReference type="GO" id="GO:0016887">
    <property type="term" value="F:ATP hydrolysis activity"/>
    <property type="evidence" value="ECO:0007669"/>
    <property type="project" value="InterPro"/>
</dbReference>
<feature type="region of interest" description="Disordered" evidence="3">
    <location>
        <begin position="279"/>
        <end position="307"/>
    </location>
</feature>
<feature type="compositionally biased region" description="Low complexity" evidence="3">
    <location>
        <begin position="212"/>
        <end position="232"/>
    </location>
</feature>
<dbReference type="InterPro" id="IPR003439">
    <property type="entry name" value="ABC_transporter-like_ATP-bd"/>
</dbReference>
<organism evidence="5 6">
    <name type="scientific">Gonapodya prolifera (strain JEL478)</name>
    <name type="common">Monoblepharis prolifera</name>
    <dbReference type="NCBI Taxonomy" id="1344416"/>
    <lineage>
        <taxon>Eukaryota</taxon>
        <taxon>Fungi</taxon>
        <taxon>Fungi incertae sedis</taxon>
        <taxon>Chytridiomycota</taxon>
        <taxon>Chytridiomycota incertae sedis</taxon>
        <taxon>Monoblepharidomycetes</taxon>
        <taxon>Monoblepharidales</taxon>
        <taxon>Gonapodyaceae</taxon>
        <taxon>Gonapodya</taxon>
    </lineage>
</organism>
<evidence type="ECO:0000256" key="2">
    <source>
        <dbReference type="ARBA" id="ARBA00022840"/>
    </source>
</evidence>
<name>A0A139ASV1_GONPJ</name>
<keyword evidence="6" id="KW-1185">Reference proteome</keyword>
<evidence type="ECO:0000313" key="5">
    <source>
        <dbReference type="EMBL" id="KXS19808.1"/>
    </source>
</evidence>
<dbReference type="PROSITE" id="PS50893">
    <property type="entry name" value="ABC_TRANSPORTER_2"/>
    <property type="match status" value="1"/>
</dbReference>
<dbReference type="PANTHER" id="PTHR43119:SF1">
    <property type="entry name" value="ABC TRANSPORTER DOMAIN-CONTAINING PROTEIN"/>
    <property type="match status" value="1"/>
</dbReference>
<reference evidence="5 6" key="1">
    <citation type="journal article" date="2015" name="Genome Biol. Evol.">
        <title>Phylogenomic analyses indicate that early fungi evolved digesting cell walls of algal ancestors of land plants.</title>
        <authorList>
            <person name="Chang Y."/>
            <person name="Wang S."/>
            <person name="Sekimoto S."/>
            <person name="Aerts A.L."/>
            <person name="Choi C."/>
            <person name="Clum A."/>
            <person name="LaButti K.M."/>
            <person name="Lindquist E.A."/>
            <person name="Yee Ngan C."/>
            <person name="Ohm R.A."/>
            <person name="Salamov A.A."/>
            <person name="Grigoriev I.V."/>
            <person name="Spatafora J.W."/>
            <person name="Berbee M.L."/>
        </authorList>
    </citation>
    <scope>NUCLEOTIDE SEQUENCE [LARGE SCALE GENOMIC DNA]</scope>
    <source>
        <strain evidence="5 6">JEL478</strain>
    </source>
</reference>
<dbReference type="AlphaFoldDB" id="A0A139ASV1"/>
<gene>
    <name evidence="5" type="ORF">M427DRAFT_94854</name>
</gene>
<keyword evidence="2" id="KW-0067">ATP-binding</keyword>
<dbReference type="Proteomes" id="UP000070544">
    <property type="component" value="Unassembled WGS sequence"/>
</dbReference>
<dbReference type="InterPro" id="IPR027417">
    <property type="entry name" value="P-loop_NTPase"/>
</dbReference>
<dbReference type="STRING" id="1344416.A0A139ASV1"/>
<evidence type="ECO:0000313" key="6">
    <source>
        <dbReference type="Proteomes" id="UP000070544"/>
    </source>
</evidence>
<dbReference type="OMA" id="WITHSED"/>
<dbReference type="GO" id="GO:0005524">
    <property type="term" value="F:ATP binding"/>
    <property type="evidence" value="ECO:0007669"/>
    <property type="project" value="UniProtKB-KW"/>
</dbReference>
<dbReference type="EMBL" id="KQ965737">
    <property type="protein sequence ID" value="KXS19808.1"/>
    <property type="molecule type" value="Genomic_DNA"/>
</dbReference>
<feature type="region of interest" description="Disordered" evidence="3">
    <location>
        <begin position="209"/>
        <end position="237"/>
    </location>
</feature>
<feature type="compositionally biased region" description="Low complexity" evidence="3">
    <location>
        <begin position="290"/>
        <end position="299"/>
    </location>
</feature>
<evidence type="ECO:0000256" key="1">
    <source>
        <dbReference type="ARBA" id="ARBA00022741"/>
    </source>
</evidence>
<dbReference type="InterPro" id="IPR003593">
    <property type="entry name" value="AAA+_ATPase"/>
</dbReference>
<dbReference type="OrthoDB" id="6593433at2759"/>
<sequence>MPVFQVSDLTHYAPSSSPTDAPSYPPSPLFRALSFSVSSRTSDRPVVVAVKGPSGAGKTTMLKLLAELVVCDGKGRAMLDGKTSASLGVPTWRSRVMYVPQRPPVIPGTPIDFYTDVVAKFGTQKEGASEAGGLRKRTFQDPVEIGKLWTLTPDLWQKEWSALSGGENQRVALAMALARDPDVLLLDEPTSALDPASTLLVEDTLLGKHHASSSSSPNGSSPSTPTSPTNATPQPPSSRIIIWVTHNENQLARVADYVLELRGVNAGGEWSFVEAGAADPEAEKAGEGAGANKAGSAAGDVLVNVGE</sequence>
<feature type="region of interest" description="Disordered" evidence="3">
    <location>
        <begin position="1"/>
        <end position="25"/>
    </location>
</feature>
<feature type="domain" description="ABC transporter" evidence="4">
    <location>
        <begin position="4"/>
        <end position="288"/>
    </location>
</feature>
<dbReference type="Pfam" id="PF00005">
    <property type="entry name" value="ABC_tran"/>
    <property type="match status" value="1"/>
</dbReference>
<dbReference type="PANTHER" id="PTHR43119">
    <property type="entry name" value="ABC TRANSPORT PROTEIN ATP-BINDING COMPONENT-RELATED"/>
    <property type="match status" value="1"/>
</dbReference>
<dbReference type="SUPFAM" id="SSF52540">
    <property type="entry name" value="P-loop containing nucleoside triphosphate hydrolases"/>
    <property type="match status" value="2"/>
</dbReference>
<proteinExistence type="predicted"/>
<keyword evidence="5" id="KW-0378">Hydrolase</keyword>